<keyword evidence="8" id="KW-0443">Lipid metabolism</keyword>
<dbReference type="InterPro" id="IPR020843">
    <property type="entry name" value="ER"/>
</dbReference>
<dbReference type="Gene3D" id="3.90.180.10">
    <property type="entry name" value="Medium-chain alcohol dehydrogenases, catalytic domain"/>
    <property type="match status" value="1"/>
</dbReference>
<evidence type="ECO:0000256" key="2">
    <source>
        <dbReference type="ARBA" id="ARBA00010371"/>
    </source>
</evidence>
<evidence type="ECO:0000256" key="9">
    <source>
        <dbReference type="ARBA" id="ARBA00023128"/>
    </source>
</evidence>
<evidence type="ECO:0000313" key="14">
    <source>
        <dbReference type="EMBL" id="CUS54576.1"/>
    </source>
</evidence>
<reference evidence="14" key="1">
    <citation type="submission" date="2015-10" db="EMBL/GenBank/DDBJ databases">
        <authorList>
            <person name="Gilbert D.G."/>
        </authorList>
    </citation>
    <scope>NUCLEOTIDE SEQUENCE</scope>
</reference>
<proteinExistence type="inferred from homology"/>
<evidence type="ECO:0000256" key="8">
    <source>
        <dbReference type="ARBA" id="ARBA00023098"/>
    </source>
</evidence>
<dbReference type="SUPFAM" id="SSF51735">
    <property type="entry name" value="NAD(P)-binding Rossmann-fold domains"/>
    <property type="match status" value="1"/>
</dbReference>
<evidence type="ECO:0000256" key="6">
    <source>
        <dbReference type="ARBA" id="ARBA00022946"/>
    </source>
</evidence>
<protein>
    <recommendedName>
        <fullName evidence="11">enoyl-[acyl-carrier-protein] reductase</fullName>
        <ecNumber evidence="11">1.3.1.104</ecNumber>
    </recommendedName>
</protein>
<dbReference type="GO" id="GO:0006633">
    <property type="term" value="P:fatty acid biosynthetic process"/>
    <property type="evidence" value="ECO:0007669"/>
    <property type="project" value="UniProtKB-KW"/>
</dbReference>
<dbReference type="Pfam" id="PF08240">
    <property type="entry name" value="ADH_N"/>
    <property type="match status" value="1"/>
</dbReference>
<dbReference type="PANTHER" id="PTHR43981">
    <property type="entry name" value="ENOYL-[ACYL-CARRIER-PROTEIN] REDUCTASE, MITOCHONDRIAL"/>
    <property type="match status" value="1"/>
</dbReference>
<evidence type="ECO:0000256" key="1">
    <source>
        <dbReference type="ARBA" id="ARBA00004173"/>
    </source>
</evidence>
<dbReference type="Gene3D" id="3.40.50.720">
    <property type="entry name" value="NAD(P)-binding Rossmann-like Domain"/>
    <property type="match status" value="1"/>
</dbReference>
<keyword evidence="3" id="KW-0444">Lipid biosynthesis</keyword>
<dbReference type="InterPro" id="IPR013154">
    <property type="entry name" value="ADH-like_N"/>
</dbReference>
<evidence type="ECO:0000256" key="4">
    <source>
        <dbReference type="ARBA" id="ARBA00022832"/>
    </source>
</evidence>
<dbReference type="InterPro" id="IPR011032">
    <property type="entry name" value="GroES-like_sf"/>
</dbReference>
<dbReference type="InterPro" id="IPR036291">
    <property type="entry name" value="NAD(P)-bd_dom_sf"/>
</dbReference>
<keyword evidence="7" id="KW-0560">Oxidoreductase</keyword>
<evidence type="ECO:0000256" key="12">
    <source>
        <dbReference type="ARBA" id="ARBA00048843"/>
    </source>
</evidence>
<dbReference type="EMBL" id="CZRL01000104">
    <property type="protein sequence ID" value="CUS54576.1"/>
    <property type="molecule type" value="Genomic_DNA"/>
</dbReference>
<comment type="catalytic activity">
    <reaction evidence="12">
        <text>a 2,3-saturated acyl-[ACP] + NADP(+) = a (2E)-enoyl-[ACP] + NADPH + H(+)</text>
        <dbReference type="Rhea" id="RHEA:22564"/>
        <dbReference type="Rhea" id="RHEA-COMP:9925"/>
        <dbReference type="Rhea" id="RHEA-COMP:9926"/>
        <dbReference type="ChEBI" id="CHEBI:15378"/>
        <dbReference type="ChEBI" id="CHEBI:57783"/>
        <dbReference type="ChEBI" id="CHEBI:58349"/>
        <dbReference type="ChEBI" id="CHEBI:78784"/>
        <dbReference type="ChEBI" id="CHEBI:78785"/>
        <dbReference type="EC" id="1.3.1.104"/>
    </reaction>
</comment>
<keyword evidence="5" id="KW-0521">NADP</keyword>
<evidence type="ECO:0000256" key="3">
    <source>
        <dbReference type="ARBA" id="ARBA00022516"/>
    </source>
</evidence>
<dbReference type="SMART" id="SM00829">
    <property type="entry name" value="PKS_ER"/>
    <property type="match status" value="1"/>
</dbReference>
<keyword evidence="4" id="KW-0276">Fatty acid metabolism</keyword>
<sequence>MKAVRIDKYGIANEVAYCAELPDPTPPATDEVIVDVAAFPINPADLLTIEGKYATRPPLPYTPGAEAVGRVSEIGAAVDEFIPGDLVMLLSRENWSQKRKVKAAELLKINSDCDDLLQFAMLKVNPATAALMLRSYVELKPGDWIIQDAANSGVGHCVIRLAVKSGIKTINVVRRESLITPLQTMGADAVLIATDNLAEQVSQITGGDGARLAIDAVAGQTSLELASCLADGGVMVNYGMLSGEPCMVMPDWVVFRHLTLTGFWLATRLRDMARSQIEALYQELIEDISQGILNVPVEATYSIDDIKDALAHAGRENRSGKILVLPNDAS</sequence>
<keyword evidence="6" id="KW-0809">Transit peptide</keyword>
<dbReference type="Pfam" id="PF00107">
    <property type="entry name" value="ADH_zinc_N"/>
    <property type="match status" value="1"/>
</dbReference>
<name>A0A160TV86_9ZZZZ</name>
<feature type="domain" description="Enoyl reductase (ER)" evidence="13">
    <location>
        <begin position="10"/>
        <end position="324"/>
    </location>
</feature>
<evidence type="ECO:0000259" key="13">
    <source>
        <dbReference type="SMART" id="SM00829"/>
    </source>
</evidence>
<dbReference type="InterPro" id="IPR013149">
    <property type="entry name" value="ADH-like_C"/>
</dbReference>
<gene>
    <name evidence="14" type="ORF">MGWOODY_XGa857</name>
</gene>
<keyword evidence="10" id="KW-0275">Fatty acid biosynthesis</keyword>
<evidence type="ECO:0000256" key="7">
    <source>
        <dbReference type="ARBA" id="ARBA00023002"/>
    </source>
</evidence>
<dbReference type="PANTHER" id="PTHR43981:SF2">
    <property type="entry name" value="ENOYL-[ACYL-CARRIER-PROTEIN] REDUCTASE, MITOCHONDRIAL"/>
    <property type="match status" value="1"/>
</dbReference>
<dbReference type="SUPFAM" id="SSF50129">
    <property type="entry name" value="GroES-like"/>
    <property type="match status" value="1"/>
</dbReference>
<evidence type="ECO:0000256" key="11">
    <source>
        <dbReference type="ARBA" id="ARBA00038963"/>
    </source>
</evidence>
<accession>A0A160TV86</accession>
<dbReference type="InterPro" id="IPR051034">
    <property type="entry name" value="Mito_Enoyl-ACP_Reductase"/>
</dbReference>
<dbReference type="AlphaFoldDB" id="A0A160TV86"/>
<dbReference type="GO" id="GO:0141148">
    <property type="term" value="F:enoyl-[acyl-carrier-protein] reductase (NADPH) activity"/>
    <property type="evidence" value="ECO:0007669"/>
    <property type="project" value="UniProtKB-EC"/>
</dbReference>
<comment type="similarity">
    <text evidence="2">Belongs to the zinc-containing alcohol dehydrogenase family. Quinone oxidoreductase subfamily.</text>
</comment>
<dbReference type="EC" id="1.3.1.104" evidence="11"/>
<organism evidence="14">
    <name type="scientific">hydrothermal vent metagenome</name>
    <dbReference type="NCBI Taxonomy" id="652676"/>
    <lineage>
        <taxon>unclassified sequences</taxon>
        <taxon>metagenomes</taxon>
        <taxon>ecological metagenomes</taxon>
    </lineage>
</organism>
<dbReference type="CDD" id="cd05282">
    <property type="entry name" value="ETR_like"/>
    <property type="match status" value="1"/>
</dbReference>
<evidence type="ECO:0000256" key="5">
    <source>
        <dbReference type="ARBA" id="ARBA00022857"/>
    </source>
</evidence>
<comment type="subcellular location">
    <subcellularLocation>
        <location evidence="1">Mitochondrion</location>
    </subcellularLocation>
</comment>
<evidence type="ECO:0000256" key="10">
    <source>
        <dbReference type="ARBA" id="ARBA00023160"/>
    </source>
</evidence>
<keyword evidence="9" id="KW-0496">Mitochondrion</keyword>
<dbReference type="GO" id="GO:0005739">
    <property type="term" value="C:mitochondrion"/>
    <property type="evidence" value="ECO:0007669"/>
    <property type="project" value="UniProtKB-SubCell"/>
</dbReference>